<organism evidence="1 2">
    <name type="scientific">Aneurinibacillus danicus</name>
    <dbReference type="NCBI Taxonomy" id="267746"/>
    <lineage>
        <taxon>Bacteria</taxon>
        <taxon>Bacillati</taxon>
        <taxon>Bacillota</taxon>
        <taxon>Bacilli</taxon>
        <taxon>Bacillales</taxon>
        <taxon>Paenibacillaceae</taxon>
        <taxon>Aneurinibacillus group</taxon>
        <taxon>Aneurinibacillus</taxon>
    </lineage>
</organism>
<sequence length="131" mass="14889">MARAISEIKRQIPTEAQQQAASVEEILKVLSDNKNSVMAFLDIIKEMHKSGIFDILQGLLKNKNEVAKIGFDFVQVAGIPSMMKSGIVAMQFLRNLDPLKVHMLLNGLNQGLKHEIWMLHFKPERGRHLRD</sequence>
<keyword evidence="2" id="KW-1185">Reference proteome</keyword>
<dbReference type="OrthoDB" id="147801at2"/>
<dbReference type="EMBL" id="BJXX01000117">
    <property type="protein sequence ID" value="GEN35113.1"/>
    <property type="molecule type" value="Genomic_DNA"/>
</dbReference>
<dbReference type="AlphaFoldDB" id="A0A511VC34"/>
<proteinExistence type="predicted"/>
<reference evidence="1 2" key="1">
    <citation type="submission" date="2019-07" db="EMBL/GenBank/DDBJ databases">
        <title>Whole genome shotgun sequence of Aneurinibacillus danicus NBRC 102444.</title>
        <authorList>
            <person name="Hosoyama A."/>
            <person name="Uohara A."/>
            <person name="Ohji S."/>
            <person name="Ichikawa N."/>
        </authorList>
    </citation>
    <scope>NUCLEOTIDE SEQUENCE [LARGE SCALE GENOMIC DNA]</scope>
    <source>
        <strain evidence="1 2">NBRC 102444</strain>
    </source>
</reference>
<evidence type="ECO:0000313" key="1">
    <source>
        <dbReference type="EMBL" id="GEN35113.1"/>
    </source>
</evidence>
<comment type="caution">
    <text evidence="1">The sequence shown here is derived from an EMBL/GenBank/DDBJ whole genome shotgun (WGS) entry which is preliminary data.</text>
</comment>
<accession>A0A511VC34</accession>
<dbReference type="RefSeq" id="WP_146810437.1">
    <property type="nucleotide sequence ID" value="NZ_BJXX01000117.1"/>
</dbReference>
<dbReference type="Proteomes" id="UP000321157">
    <property type="component" value="Unassembled WGS sequence"/>
</dbReference>
<name>A0A511VC34_9BACL</name>
<evidence type="ECO:0008006" key="3">
    <source>
        <dbReference type="Google" id="ProtNLM"/>
    </source>
</evidence>
<protein>
    <recommendedName>
        <fullName evidence="3">DUF1641 domain-containing protein</fullName>
    </recommendedName>
</protein>
<gene>
    <name evidence="1" type="ORF">ADA01nite_25730</name>
</gene>
<evidence type="ECO:0000313" key="2">
    <source>
        <dbReference type="Proteomes" id="UP000321157"/>
    </source>
</evidence>